<reference evidence="2 3" key="2">
    <citation type="submission" date="2018-11" db="EMBL/GenBank/DDBJ databases">
        <title>Genomic Encyclopedia of Type Strains, Phase IV (KMG-IV): sequencing the most valuable type-strain genomes for metagenomic binning, comparative biology and taxonomic classification.</title>
        <authorList>
            <person name="Goeker M."/>
        </authorList>
    </citation>
    <scope>NUCLEOTIDE SEQUENCE [LARGE SCALE GENOMIC DNA]</scope>
    <source>
        <strain evidence="2 3">DSM 27783</strain>
    </source>
</reference>
<evidence type="ECO:0000313" key="1">
    <source>
        <dbReference type="EMBL" id="QCI27636.1"/>
    </source>
</evidence>
<name>A0AAJ4UY10_9BACT</name>
<reference evidence="4" key="1">
    <citation type="submission" date="2018-03" db="EMBL/GenBank/DDBJ databases">
        <title>A comparative analysis of the Nautiliaceae.</title>
        <authorList>
            <person name="Grosche A."/>
            <person name="Smedile F."/>
            <person name="Vetriani C."/>
        </authorList>
    </citation>
    <scope>NUCLEOTIDE SEQUENCE [LARGE SCALE GENOMIC DNA]</scope>
    <source>
        <strain evidence="4">TB6</strain>
    </source>
</reference>
<evidence type="ECO:0000313" key="4">
    <source>
        <dbReference type="Proteomes" id="UP000298805"/>
    </source>
</evidence>
<dbReference type="AlphaFoldDB" id="A0AAJ4UY10"/>
<dbReference type="RefSeq" id="WP_123352571.1">
    <property type="nucleotide sequence ID" value="NZ_CP027432.2"/>
</dbReference>
<protein>
    <submittedName>
        <fullName evidence="2">Uncharacterized protein</fullName>
    </submittedName>
</protein>
<keyword evidence="4" id="KW-1185">Reference proteome</keyword>
<organism evidence="2 3">
    <name type="scientific">Caminibacter pacificus</name>
    <dbReference type="NCBI Taxonomy" id="1424653"/>
    <lineage>
        <taxon>Bacteria</taxon>
        <taxon>Pseudomonadati</taxon>
        <taxon>Campylobacterota</taxon>
        <taxon>Epsilonproteobacteria</taxon>
        <taxon>Nautiliales</taxon>
        <taxon>Nautiliaceae</taxon>
        <taxon>Caminibacter</taxon>
    </lineage>
</organism>
<dbReference type="Proteomes" id="UP000272781">
    <property type="component" value="Unassembled WGS sequence"/>
</dbReference>
<dbReference type="Proteomes" id="UP000298805">
    <property type="component" value="Chromosome"/>
</dbReference>
<proteinExistence type="predicted"/>
<gene>
    <name evidence="1" type="ORF">C6V80_01250</name>
    <name evidence="2" type="ORF">EDC58_1177</name>
</gene>
<evidence type="ECO:0000313" key="3">
    <source>
        <dbReference type="Proteomes" id="UP000272781"/>
    </source>
</evidence>
<accession>A0AAJ4UY10</accession>
<dbReference type="EMBL" id="CP027432">
    <property type="protein sequence ID" value="QCI27636.1"/>
    <property type="molecule type" value="Genomic_DNA"/>
</dbReference>
<evidence type="ECO:0000313" key="2">
    <source>
        <dbReference type="EMBL" id="ROR40189.1"/>
    </source>
</evidence>
<sequence>MSNNFLCLFNNFLTNKKEQKYLKQKRNTLRNDSYLARIVDRFFAANTKEELKDFLDSQVLINFEITSEMENLSLNELKEKIAYELNEAILKLSH</sequence>
<dbReference type="EMBL" id="RJVK01000002">
    <property type="protein sequence ID" value="ROR40189.1"/>
    <property type="molecule type" value="Genomic_DNA"/>
</dbReference>
<reference evidence="1" key="3">
    <citation type="submission" date="2019-06" db="EMBL/GenBank/DDBJ databases">
        <title>A comparative analysis of the Nautiliaceae.</title>
        <authorList>
            <person name="Grosche A."/>
            <person name="Smedile F."/>
            <person name="Vetriani C."/>
        </authorList>
    </citation>
    <scope>NUCLEOTIDE SEQUENCE</scope>
    <source>
        <strain evidence="1">TB6</strain>
    </source>
</reference>